<feature type="compositionally biased region" description="Polar residues" evidence="2">
    <location>
        <begin position="189"/>
        <end position="199"/>
    </location>
</feature>
<feature type="region of interest" description="Disordered" evidence="2">
    <location>
        <begin position="248"/>
        <end position="280"/>
    </location>
</feature>
<keyword evidence="1" id="KW-0863">Zinc-finger</keyword>
<gene>
    <name evidence="4" type="ORF">OBBRIDRAFT_793952</name>
</gene>
<accession>A0A8E2AST4</accession>
<dbReference type="OrthoDB" id="8922241at2759"/>
<sequence>MVRAHMKQAPGEKKAAPKKSSSANKKKQETGSWPCKINGCNKVFAREADLKRHQRTTKLHSMPAFACPQCDATFTRTDALRRHQKSRHNGVIIEPAEPDKSQDMDGDGGSIESHTPSPRGTPARSHGDPGSAQSTPPSALAQPTTAGPASGPSTYYRQHTMSHAYSRSPIPPGYMMDPHYPPPPIGLPTSATRLHQTSWHPPPPPPWVGEGQVPPGHQVPPSAMYMPQGPYYSASPYYRHPGMVTHPQQPQAHPHVNMPQNGGHFQSSDGVQSVAHSAQSSPATVVKEVPESDRQVADAPPVIDPSLQKPVETSEVCVTNATLAQSNGANDAKDGWEIAQAAVQAVLDYEKAQQAAASAAAMASAAEQVQNTGPSQQGVQQMSQQSVSLGAAMGQLQPDANAQGVDKSAPQQQVRVPVQGMPQMMTEDGEPMLNPAELLTQESLASPPPS</sequence>
<feature type="domain" description="C2H2-type" evidence="3">
    <location>
        <begin position="33"/>
        <end position="61"/>
    </location>
</feature>
<evidence type="ECO:0000259" key="3">
    <source>
        <dbReference type="PROSITE" id="PS50157"/>
    </source>
</evidence>
<keyword evidence="1" id="KW-0862">Zinc</keyword>
<dbReference type="EMBL" id="KV722420">
    <property type="protein sequence ID" value="OCH89723.1"/>
    <property type="molecule type" value="Genomic_DNA"/>
</dbReference>
<feature type="domain" description="C2H2-type" evidence="3">
    <location>
        <begin position="65"/>
        <end position="90"/>
    </location>
</feature>
<reference evidence="4 5" key="1">
    <citation type="submission" date="2016-07" db="EMBL/GenBank/DDBJ databases">
        <title>Draft genome of the white-rot fungus Obba rivulosa 3A-2.</title>
        <authorList>
            <consortium name="DOE Joint Genome Institute"/>
            <person name="Miettinen O."/>
            <person name="Riley R."/>
            <person name="Acob R."/>
            <person name="Barry K."/>
            <person name="Cullen D."/>
            <person name="De Vries R."/>
            <person name="Hainaut M."/>
            <person name="Hatakka A."/>
            <person name="Henrissat B."/>
            <person name="Hilden K."/>
            <person name="Kuo R."/>
            <person name="Labutti K."/>
            <person name="Lipzen A."/>
            <person name="Makela M.R."/>
            <person name="Sandor L."/>
            <person name="Spatafora J.W."/>
            <person name="Grigoriev I.V."/>
            <person name="Hibbett D.S."/>
        </authorList>
    </citation>
    <scope>NUCLEOTIDE SEQUENCE [LARGE SCALE GENOMIC DNA]</scope>
    <source>
        <strain evidence="4 5">3A-2</strain>
    </source>
</reference>
<feature type="region of interest" description="Disordered" evidence="2">
    <location>
        <begin position="81"/>
        <end position="156"/>
    </location>
</feature>
<dbReference type="SMART" id="SM00355">
    <property type="entry name" value="ZnF_C2H2"/>
    <property type="match status" value="2"/>
</dbReference>
<dbReference type="InterPro" id="IPR036236">
    <property type="entry name" value="Znf_C2H2_sf"/>
</dbReference>
<organism evidence="4 5">
    <name type="scientific">Obba rivulosa</name>
    <dbReference type="NCBI Taxonomy" id="1052685"/>
    <lineage>
        <taxon>Eukaryota</taxon>
        <taxon>Fungi</taxon>
        <taxon>Dikarya</taxon>
        <taxon>Basidiomycota</taxon>
        <taxon>Agaricomycotina</taxon>
        <taxon>Agaricomycetes</taxon>
        <taxon>Polyporales</taxon>
        <taxon>Gelatoporiaceae</taxon>
        <taxon>Obba</taxon>
    </lineage>
</organism>
<keyword evidence="5" id="KW-1185">Reference proteome</keyword>
<dbReference type="PROSITE" id="PS00028">
    <property type="entry name" value="ZINC_FINGER_C2H2_1"/>
    <property type="match status" value="1"/>
</dbReference>
<feature type="compositionally biased region" description="Polar residues" evidence="2">
    <location>
        <begin position="258"/>
        <end position="280"/>
    </location>
</feature>
<proteinExistence type="predicted"/>
<feature type="region of interest" description="Disordered" evidence="2">
    <location>
        <begin position="423"/>
        <end position="450"/>
    </location>
</feature>
<evidence type="ECO:0000313" key="4">
    <source>
        <dbReference type="EMBL" id="OCH89723.1"/>
    </source>
</evidence>
<dbReference type="PROSITE" id="PS50157">
    <property type="entry name" value="ZINC_FINGER_C2H2_2"/>
    <property type="match status" value="2"/>
</dbReference>
<evidence type="ECO:0000256" key="1">
    <source>
        <dbReference type="PROSITE-ProRule" id="PRU00042"/>
    </source>
</evidence>
<dbReference type="InterPro" id="IPR013087">
    <property type="entry name" value="Znf_C2H2_type"/>
</dbReference>
<dbReference type="Proteomes" id="UP000250043">
    <property type="component" value="Unassembled WGS sequence"/>
</dbReference>
<feature type="region of interest" description="Disordered" evidence="2">
    <location>
        <begin position="1"/>
        <end position="37"/>
    </location>
</feature>
<keyword evidence="1" id="KW-0479">Metal-binding</keyword>
<dbReference type="Gene3D" id="3.30.160.60">
    <property type="entry name" value="Classic Zinc Finger"/>
    <property type="match status" value="2"/>
</dbReference>
<dbReference type="GO" id="GO:0008270">
    <property type="term" value="F:zinc ion binding"/>
    <property type="evidence" value="ECO:0007669"/>
    <property type="project" value="UniProtKB-KW"/>
</dbReference>
<dbReference type="Pfam" id="PF00096">
    <property type="entry name" value="zf-C2H2"/>
    <property type="match status" value="2"/>
</dbReference>
<name>A0A8E2AST4_9APHY</name>
<protein>
    <recommendedName>
        <fullName evidence="3">C2H2-type domain-containing protein</fullName>
    </recommendedName>
</protein>
<feature type="region of interest" description="Disordered" evidence="2">
    <location>
        <begin position="175"/>
        <end position="204"/>
    </location>
</feature>
<dbReference type="AlphaFoldDB" id="A0A8E2AST4"/>
<feature type="compositionally biased region" description="Polar residues" evidence="2">
    <location>
        <begin position="131"/>
        <end position="156"/>
    </location>
</feature>
<evidence type="ECO:0000313" key="5">
    <source>
        <dbReference type="Proteomes" id="UP000250043"/>
    </source>
</evidence>
<dbReference type="SUPFAM" id="SSF57667">
    <property type="entry name" value="beta-beta-alpha zinc fingers"/>
    <property type="match status" value="1"/>
</dbReference>
<evidence type="ECO:0000256" key="2">
    <source>
        <dbReference type="SAM" id="MobiDB-lite"/>
    </source>
</evidence>